<keyword evidence="1" id="KW-0479">Metal-binding</keyword>
<dbReference type="InterPro" id="IPR018247">
    <property type="entry name" value="EF_Hand_1_Ca_BS"/>
</dbReference>
<dbReference type="Proteomes" id="UP001162131">
    <property type="component" value="Unassembled WGS sequence"/>
</dbReference>
<dbReference type="InterPro" id="IPR002048">
    <property type="entry name" value="EF_hand_dom"/>
</dbReference>
<dbReference type="PANTHER" id="PTHR45942">
    <property type="entry name" value="PROTEIN PHOSPATASE 3 REGULATORY SUBUNIT B ALPHA ISOFORM TYPE 1"/>
    <property type="match status" value="1"/>
</dbReference>
<feature type="domain" description="EF-hand" evidence="5">
    <location>
        <begin position="102"/>
        <end position="137"/>
    </location>
</feature>
<dbReference type="GO" id="GO:0005509">
    <property type="term" value="F:calcium ion binding"/>
    <property type="evidence" value="ECO:0007669"/>
    <property type="project" value="InterPro"/>
</dbReference>
<dbReference type="PROSITE" id="PS50222">
    <property type="entry name" value="EF_HAND_2"/>
    <property type="match status" value="2"/>
</dbReference>
<evidence type="ECO:0000313" key="7">
    <source>
        <dbReference type="Proteomes" id="UP001162131"/>
    </source>
</evidence>
<keyword evidence="2" id="KW-0677">Repeat</keyword>
<evidence type="ECO:0000256" key="4">
    <source>
        <dbReference type="SAM" id="Coils"/>
    </source>
</evidence>
<dbReference type="InterPro" id="IPR011992">
    <property type="entry name" value="EF-hand-dom_pair"/>
</dbReference>
<evidence type="ECO:0000256" key="1">
    <source>
        <dbReference type="ARBA" id="ARBA00022723"/>
    </source>
</evidence>
<reference evidence="6" key="1">
    <citation type="submission" date="2021-09" db="EMBL/GenBank/DDBJ databases">
        <authorList>
            <consortium name="AG Swart"/>
            <person name="Singh M."/>
            <person name="Singh A."/>
            <person name="Seah K."/>
            <person name="Emmerich C."/>
        </authorList>
    </citation>
    <scope>NUCLEOTIDE SEQUENCE</scope>
    <source>
        <strain evidence="6">ATCC30299</strain>
    </source>
</reference>
<dbReference type="Gene3D" id="1.10.238.10">
    <property type="entry name" value="EF-hand"/>
    <property type="match status" value="1"/>
</dbReference>
<keyword evidence="7" id="KW-1185">Reference proteome</keyword>
<keyword evidence="3" id="KW-0106">Calcium</keyword>
<name>A0AAU9IN41_9CILI</name>
<dbReference type="PROSITE" id="PS00018">
    <property type="entry name" value="EF_HAND_1"/>
    <property type="match status" value="2"/>
</dbReference>
<dbReference type="AlphaFoldDB" id="A0AAU9IN41"/>
<dbReference type="Pfam" id="PF13202">
    <property type="entry name" value="EF-hand_5"/>
    <property type="match status" value="1"/>
</dbReference>
<proteinExistence type="predicted"/>
<comment type="caution">
    <text evidence="6">The sequence shown here is derived from an EMBL/GenBank/DDBJ whole genome shotgun (WGS) entry which is preliminary data.</text>
</comment>
<feature type="domain" description="EF-hand" evidence="5">
    <location>
        <begin position="30"/>
        <end position="65"/>
    </location>
</feature>
<keyword evidence="4" id="KW-0175">Coiled coil</keyword>
<protein>
    <recommendedName>
        <fullName evidence="5">EF-hand domain-containing protein</fullName>
    </recommendedName>
</protein>
<feature type="coiled-coil region" evidence="4">
    <location>
        <begin position="197"/>
        <end position="224"/>
    </location>
</feature>
<gene>
    <name evidence="6" type="ORF">BSTOLATCC_MIC12955</name>
</gene>
<dbReference type="EMBL" id="CAJZBQ010000013">
    <property type="protein sequence ID" value="CAG9315181.1"/>
    <property type="molecule type" value="Genomic_DNA"/>
</dbReference>
<dbReference type="SUPFAM" id="SSF47473">
    <property type="entry name" value="EF-hand"/>
    <property type="match status" value="1"/>
</dbReference>
<sequence>MGCRNSKIIPKLEIDQKVHDVVEKFCLTQSEIRKLWHIYHVIDTDDSGTVSVVEIFRLIKERPNSVIAPYLIEYISDLEKEQGDRLSFVEFVRSIAKYCLLTPPQILKFVFQCIDENRNGTINKEEIMLFLRAERDGKMIFPNNYMKAVELFETQRSDSISWLEFVRLVREVPYLGYPAFRLQTQLRIYTLGTITWSNIARRLIKRKKDEIKKAEEDAIQNQMMQEKIWDMQIKAWDYNDKLAEFEKTFNRKMIRRRTKRLRTSHV</sequence>
<evidence type="ECO:0000259" key="5">
    <source>
        <dbReference type="PROSITE" id="PS50222"/>
    </source>
</evidence>
<evidence type="ECO:0000256" key="3">
    <source>
        <dbReference type="ARBA" id="ARBA00022837"/>
    </source>
</evidence>
<organism evidence="6 7">
    <name type="scientific">Blepharisma stoltei</name>
    <dbReference type="NCBI Taxonomy" id="1481888"/>
    <lineage>
        <taxon>Eukaryota</taxon>
        <taxon>Sar</taxon>
        <taxon>Alveolata</taxon>
        <taxon>Ciliophora</taxon>
        <taxon>Postciliodesmatophora</taxon>
        <taxon>Heterotrichea</taxon>
        <taxon>Heterotrichida</taxon>
        <taxon>Blepharismidae</taxon>
        <taxon>Blepharisma</taxon>
    </lineage>
</organism>
<evidence type="ECO:0000256" key="2">
    <source>
        <dbReference type="ARBA" id="ARBA00022737"/>
    </source>
</evidence>
<evidence type="ECO:0000313" key="6">
    <source>
        <dbReference type="EMBL" id="CAG9315181.1"/>
    </source>
</evidence>
<accession>A0AAU9IN41</accession>